<keyword evidence="3" id="KW-1185">Reference proteome</keyword>
<dbReference type="Proteomes" id="UP000190888">
    <property type="component" value="Unassembled WGS sequence"/>
</dbReference>
<dbReference type="CDD" id="cd00322">
    <property type="entry name" value="FNR_like"/>
    <property type="match status" value="1"/>
</dbReference>
<dbReference type="GO" id="GO:0016491">
    <property type="term" value="F:oxidoreductase activity"/>
    <property type="evidence" value="ECO:0007669"/>
    <property type="project" value="InterPro"/>
</dbReference>
<reference evidence="2 3" key="1">
    <citation type="submission" date="2017-02" db="EMBL/GenBank/DDBJ databases">
        <authorList>
            <person name="Peterson S.W."/>
        </authorList>
    </citation>
    <scope>NUCLEOTIDE SEQUENCE [LARGE SCALE GENOMIC DNA]</scope>
    <source>
        <strain evidence="2 3">DSM 22335</strain>
    </source>
</reference>
<dbReference type="Gene3D" id="3.40.50.80">
    <property type="entry name" value="Nucleotide-binding domain of ferredoxin-NADP reductase (FNR) module"/>
    <property type="match status" value="1"/>
</dbReference>
<dbReference type="InterPro" id="IPR008333">
    <property type="entry name" value="Cbr1-like_FAD-bd_dom"/>
</dbReference>
<dbReference type="PRINTS" id="PR00410">
    <property type="entry name" value="PHEHYDRXLASE"/>
</dbReference>
<dbReference type="InterPro" id="IPR050415">
    <property type="entry name" value="MRET"/>
</dbReference>
<dbReference type="SUPFAM" id="SSF52343">
    <property type="entry name" value="Ferredoxin reductase-like, C-terminal NADP-linked domain"/>
    <property type="match status" value="1"/>
</dbReference>
<dbReference type="STRING" id="413434.SAMN04488132_101382"/>
<dbReference type="EMBL" id="FUWH01000001">
    <property type="protein sequence ID" value="SJZ36162.1"/>
    <property type="molecule type" value="Genomic_DNA"/>
</dbReference>
<dbReference type="PANTHER" id="PTHR47354">
    <property type="entry name" value="NADH OXIDOREDUCTASE HCR"/>
    <property type="match status" value="1"/>
</dbReference>
<evidence type="ECO:0000313" key="3">
    <source>
        <dbReference type="Proteomes" id="UP000190888"/>
    </source>
</evidence>
<dbReference type="RefSeq" id="WP_078829972.1">
    <property type="nucleotide sequence ID" value="NZ_FUWH01000001.1"/>
</dbReference>
<accession>A0A1T4K115</accession>
<dbReference type="AlphaFoldDB" id="A0A1T4K115"/>
<evidence type="ECO:0000313" key="2">
    <source>
        <dbReference type="EMBL" id="SJZ36162.1"/>
    </source>
</evidence>
<dbReference type="Gene3D" id="2.40.30.10">
    <property type="entry name" value="Translation factors"/>
    <property type="match status" value="1"/>
</dbReference>
<organism evidence="2 3">
    <name type="scientific">Sediminibacterium ginsengisoli</name>
    <dbReference type="NCBI Taxonomy" id="413434"/>
    <lineage>
        <taxon>Bacteria</taxon>
        <taxon>Pseudomonadati</taxon>
        <taxon>Bacteroidota</taxon>
        <taxon>Chitinophagia</taxon>
        <taxon>Chitinophagales</taxon>
        <taxon>Chitinophagaceae</taxon>
        <taxon>Sediminibacterium</taxon>
    </lineage>
</organism>
<evidence type="ECO:0000259" key="1">
    <source>
        <dbReference type="PROSITE" id="PS51384"/>
    </source>
</evidence>
<dbReference type="PROSITE" id="PS51384">
    <property type="entry name" value="FAD_FR"/>
    <property type="match status" value="1"/>
</dbReference>
<dbReference type="Pfam" id="PF00175">
    <property type="entry name" value="NAD_binding_1"/>
    <property type="match status" value="1"/>
</dbReference>
<dbReference type="Pfam" id="PF00970">
    <property type="entry name" value="FAD_binding_6"/>
    <property type="match status" value="1"/>
</dbReference>
<dbReference type="InterPro" id="IPR001433">
    <property type="entry name" value="OxRdtase_FAD/NAD-bd"/>
</dbReference>
<dbReference type="PRINTS" id="PR00371">
    <property type="entry name" value="FPNCR"/>
</dbReference>
<dbReference type="InterPro" id="IPR039261">
    <property type="entry name" value="FNR_nucleotide-bd"/>
</dbReference>
<dbReference type="SUPFAM" id="SSF63380">
    <property type="entry name" value="Riboflavin synthase domain-like"/>
    <property type="match status" value="1"/>
</dbReference>
<proteinExistence type="predicted"/>
<gene>
    <name evidence="2" type="ORF">SAMN04488132_101382</name>
</gene>
<dbReference type="OrthoDB" id="9789468at2"/>
<name>A0A1T4K115_9BACT</name>
<protein>
    <submittedName>
        <fullName evidence="2">CDP-4-dehydro-6-deoxyglucose reductase</fullName>
    </submittedName>
</protein>
<dbReference type="PANTHER" id="PTHR47354:SF5">
    <property type="entry name" value="PROTEIN RFBI"/>
    <property type="match status" value="1"/>
</dbReference>
<feature type="domain" description="FAD-binding FR-type" evidence="1">
    <location>
        <begin position="3"/>
        <end position="108"/>
    </location>
</feature>
<dbReference type="InterPro" id="IPR017938">
    <property type="entry name" value="Riboflavin_synthase-like_b-brl"/>
</dbReference>
<sequence length="242" mass="28041">MLEPWRTGRIIRIDRATPATWHFWIEIPELDVFDFKPGQFVTLDLPIHEKKNKRWRSYSIASAPDGTNVIELVIVLLEDGAGTNYLFREVKEGSELLLRGPQGVFTLPDSLEKDLFLVCTGTGIAPFRSMVNFIHHNNIPHRDIHLIFGCRTFGDALYRNEMEALQQQEPGFFYHPVFSREEQVSSGEYKGYVHGVYETLLKAEKNPASFFLCGWKNMIDEARQRLQDLGYDKKDIHFELYG</sequence>
<dbReference type="InterPro" id="IPR017927">
    <property type="entry name" value="FAD-bd_FR_type"/>
</dbReference>
<dbReference type="InterPro" id="IPR001709">
    <property type="entry name" value="Flavoprot_Pyr_Nucl_cyt_Rdtase"/>
</dbReference>